<keyword evidence="4 10" id="KW-0812">Transmembrane</keyword>
<evidence type="ECO:0000256" key="5">
    <source>
        <dbReference type="ARBA" id="ARBA00022737"/>
    </source>
</evidence>
<dbReference type="Pfam" id="PF00153">
    <property type="entry name" value="Mito_carr"/>
    <property type="match status" value="3"/>
</dbReference>
<dbReference type="OrthoDB" id="44467at2759"/>
<dbReference type="FunFam" id="1.50.40.10:FF:000007">
    <property type="entry name" value="Mitochondrial tricarboxylate transport protein-like"/>
    <property type="match status" value="1"/>
</dbReference>
<comment type="subcellular location">
    <subcellularLocation>
        <location evidence="1">Mitochondrion membrane</location>
        <topology evidence="1">Multi-pass membrane protein</topology>
    </subcellularLocation>
</comment>
<dbReference type="InterPro" id="IPR002067">
    <property type="entry name" value="MCP"/>
</dbReference>
<keyword evidence="7" id="KW-0496">Mitochondrion</keyword>
<proteinExistence type="inferred from homology"/>
<dbReference type="GO" id="GO:0071913">
    <property type="term" value="F:citrate secondary active transmembrane transporter activity"/>
    <property type="evidence" value="ECO:0007669"/>
    <property type="project" value="TreeGrafter"/>
</dbReference>
<keyword evidence="8 10" id="KW-0472">Membrane</keyword>
<protein>
    <recommendedName>
        <fullName evidence="9">Citrate transport protein</fullName>
    </recommendedName>
</protein>
<dbReference type="AlphaFoldDB" id="A0A034WP72"/>
<evidence type="ECO:0000313" key="12">
    <source>
        <dbReference type="EMBL" id="JAC57366.1"/>
    </source>
</evidence>
<feature type="repeat" description="Solcar" evidence="10">
    <location>
        <begin position="102"/>
        <end position="188"/>
    </location>
</feature>
<feature type="repeat" description="Solcar" evidence="10">
    <location>
        <begin position="198"/>
        <end position="283"/>
    </location>
</feature>
<evidence type="ECO:0000256" key="8">
    <source>
        <dbReference type="ARBA" id="ARBA00023136"/>
    </source>
</evidence>
<dbReference type="EMBL" id="GAKP01001586">
    <property type="protein sequence ID" value="JAC57366.1"/>
    <property type="molecule type" value="Transcribed_RNA"/>
</dbReference>
<dbReference type="InterPro" id="IPR023395">
    <property type="entry name" value="MCP_dom_sf"/>
</dbReference>
<accession>A0A034WP72</accession>
<reference evidence="12" key="1">
    <citation type="journal article" date="2014" name="BMC Genomics">
        <title>Characterizing the developmental transcriptome of the oriental fruit fly, Bactrocera dorsalis (Diptera: Tephritidae) through comparative genomic analysis with Drosophila melanogaster utilizing modENCODE datasets.</title>
        <authorList>
            <person name="Geib S.M."/>
            <person name="Calla B."/>
            <person name="Hall B."/>
            <person name="Hou S."/>
            <person name="Manoukis N.C."/>
        </authorList>
    </citation>
    <scope>NUCLEOTIDE SEQUENCE</scope>
    <source>
        <strain evidence="12">Punador</strain>
    </source>
</reference>
<evidence type="ECO:0000256" key="3">
    <source>
        <dbReference type="ARBA" id="ARBA00022448"/>
    </source>
</evidence>
<dbReference type="RefSeq" id="XP_011204529.2">
    <property type="nucleotide sequence ID" value="XM_011206227.4"/>
</dbReference>
<evidence type="ECO:0000256" key="2">
    <source>
        <dbReference type="ARBA" id="ARBA00006375"/>
    </source>
</evidence>
<gene>
    <name evidence="12" type="primary">TXTP</name>
</gene>
<sequence length="298" mass="33357">MGDKGWKSVLCGGMAGGTDVLITFPTEYIKTQLQLDEKGDKKKYSGVIDCFRKTTKQYGVLGLYRGMSTLLYGSMPKTAVCFGSFEFFKSHLVDEKKSLSTFNSFLCGLGSGIVESILVTTPMETLKVKLINDRRSEKPKFHGMFHAARLIIKTEGFHGIYMGLTPTLLRQCSNHAIRFPIMETFKNFYKGDDPTRKPSKWMIAMVGFMAGGTAVLANTPVDTLKTRMQGLEASKYKNIFDCILKISRNEGVLALYKGMVPRLIRLSLQASVIFTLYDVYMEAFDALEEMLKGNRGKS</sequence>
<dbReference type="Gene3D" id="1.50.40.10">
    <property type="entry name" value="Mitochondrial carrier domain"/>
    <property type="match status" value="1"/>
</dbReference>
<evidence type="ECO:0000256" key="10">
    <source>
        <dbReference type="PROSITE-ProRule" id="PRU00282"/>
    </source>
</evidence>
<dbReference type="SUPFAM" id="SSF103506">
    <property type="entry name" value="Mitochondrial carrier"/>
    <property type="match status" value="1"/>
</dbReference>
<comment type="similarity">
    <text evidence="2 11">Belongs to the mitochondrial carrier (TC 2.A.29) family.</text>
</comment>
<dbReference type="PANTHER" id="PTHR45788">
    <property type="entry name" value="SUCCINATE/FUMARATE MITOCHONDRIAL TRANSPORTER-RELATED"/>
    <property type="match status" value="1"/>
</dbReference>
<dbReference type="GeneID" id="105227062"/>
<dbReference type="GO" id="GO:0031966">
    <property type="term" value="C:mitochondrial membrane"/>
    <property type="evidence" value="ECO:0007669"/>
    <property type="project" value="UniProtKB-SubCell"/>
</dbReference>
<dbReference type="InterPro" id="IPR049563">
    <property type="entry name" value="TXTP-like"/>
</dbReference>
<keyword evidence="3 11" id="KW-0813">Transport</keyword>
<dbReference type="InterPro" id="IPR018108">
    <property type="entry name" value="MCP_transmembrane"/>
</dbReference>
<evidence type="ECO:0000256" key="6">
    <source>
        <dbReference type="ARBA" id="ARBA00022989"/>
    </source>
</evidence>
<dbReference type="PRINTS" id="PR00926">
    <property type="entry name" value="MITOCARRIER"/>
</dbReference>
<evidence type="ECO:0000256" key="9">
    <source>
        <dbReference type="ARBA" id="ARBA00042640"/>
    </source>
</evidence>
<evidence type="ECO:0000256" key="4">
    <source>
        <dbReference type="ARBA" id="ARBA00022692"/>
    </source>
</evidence>
<evidence type="ECO:0000256" key="1">
    <source>
        <dbReference type="ARBA" id="ARBA00004225"/>
    </source>
</evidence>
<dbReference type="PROSITE" id="PS50920">
    <property type="entry name" value="SOLCAR"/>
    <property type="match status" value="3"/>
</dbReference>
<evidence type="ECO:0000256" key="11">
    <source>
        <dbReference type="RuleBase" id="RU000488"/>
    </source>
</evidence>
<organism evidence="12">
    <name type="scientific">Bactrocera dorsalis</name>
    <name type="common">Oriental fruit fly</name>
    <name type="synonym">Dacus dorsalis</name>
    <dbReference type="NCBI Taxonomy" id="27457"/>
    <lineage>
        <taxon>Eukaryota</taxon>
        <taxon>Metazoa</taxon>
        <taxon>Ecdysozoa</taxon>
        <taxon>Arthropoda</taxon>
        <taxon>Hexapoda</taxon>
        <taxon>Insecta</taxon>
        <taxon>Pterygota</taxon>
        <taxon>Neoptera</taxon>
        <taxon>Endopterygota</taxon>
        <taxon>Diptera</taxon>
        <taxon>Brachycera</taxon>
        <taxon>Muscomorpha</taxon>
        <taxon>Tephritoidea</taxon>
        <taxon>Tephritidae</taxon>
        <taxon>Bactrocera</taxon>
        <taxon>Bactrocera</taxon>
    </lineage>
</organism>
<name>A0A034WP72_BACDO</name>
<evidence type="ECO:0000256" key="7">
    <source>
        <dbReference type="ARBA" id="ARBA00023128"/>
    </source>
</evidence>
<dbReference type="KEGG" id="bdr:105227062"/>
<dbReference type="PANTHER" id="PTHR45788:SF4">
    <property type="entry name" value="TRICARBOXYLATE TRANSPORT PROTEIN, MITOCHONDRIAL"/>
    <property type="match status" value="1"/>
</dbReference>
<feature type="repeat" description="Solcar" evidence="10">
    <location>
        <begin position="3"/>
        <end position="91"/>
    </location>
</feature>
<dbReference type="GO" id="GO:0006843">
    <property type="term" value="P:mitochondrial citrate transmembrane transport"/>
    <property type="evidence" value="ECO:0007669"/>
    <property type="project" value="TreeGrafter"/>
</dbReference>
<keyword evidence="6" id="KW-1133">Transmembrane helix</keyword>
<keyword evidence="5" id="KW-0677">Repeat</keyword>